<evidence type="ECO:0000313" key="2">
    <source>
        <dbReference type="EMBL" id="KAK3768955.1"/>
    </source>
</evidence>
<reference evidence="2" key="1">
    <citation type="journal article" date="2023" name="G3 (Bethesda)">
        <title>A reference genome for the long-term kleptoplast-retaining sea slug Elysia crispata morphotype clarki.</title>
        <authorList>
            <person name="Eastman K.E."/>
            <person name="Pendleton A.L."/>
            <person name="Shaikh M.A."/>
            <person name="Suttiyut T."/>
            <person name="Ogas R."/>
            <person name="Tomko P."/>
            <person name="Gavelis G."/>
            <person name="Widhalm J.R."/>
            <person name="Wisecaver J.H."/>
        </authorList>
    </citation>
    <scope>NUCLEOTIDE SEQUENCE</scope>
    <source>
        <strain evidence="2">ECLA1</strain>
    </source>
</reference>
<protein>
    <submittedName>
        <fullName evidence="2">Uncharacterized protein</fullName>
    </submittedName>
</protein>
<name>A0AAE0ZGV3_9GAST</name>
<feature type="region of interest" description="Disordered" evidence="1">
    <location>
        <begin position="93"/>
        <end position="113"/>
    </location>
</feature>
<evidence type="ECO:0000313" key="3">
    <source>
        <dbReference type="Proteomes" id="UP001283361"/>
    </source>
</evidence>
<keyword evidence="3" id="KW-1185">Reference proteome</keyword>
<dbReference type="AlphaFoldDB" id="A0AAE0ZGV3"/>
<comment type="caution">
    <text evidence="2">The sequence shown here is derived from an EMBL/GenBank/DDBJ whole genome shotgun (WGS) entry which is preliminary data.</text>
</comment>
<dbReference type="Proteomes" id="UP001283361">
    <property type="component" value="Unassembled WGS sequence"/>
</dbReference>
<sequence>MIEGKPQQQVTASMIEPWSDQGKLVGSEKKIISALGPVVIVSACSTCCIHPKTLPTPQVITHERSLWQMLQVSRTSSLLPSLLPPVITTSAYEGEEGDVSGPHHPNSTGLEAKRHGKQRYTTLVWCKHYTAG</sequence>
<evidence type="ECO:0000256" key="1">
    <source>
        <dbReference type="SAM" id="MobiDB-lite"/>
    </source>
</evidence>
<accession>A0AAE0ZGV3</accession>
<gene>
    <name evidence="2" type="ORF">RRG08_060391</name>
</gene>
<organism evidence="2 3">
    <name type="scientific">Elysia crispata</name>
    <name type="common">lettuce slug</name>
    <dbReference type="NCBI Taxonomy" id="231223"/>
    <lineage>
        <taxon>Eukaryota</taxon>
        <taxon>Metazoa</taxon>
        <taxon>Spiralia</taxon>
        <taxon>Lophotrochozoa</taxon>
        <taxon>Mollusca</taxon>
        <taxon>Gastropoda</taxon>
        <taxon>Heterobranchia</taxon>
        <taxon>Euthyneura</taxon>
        <taxon>Panpulmonata</taxon>
        <taxon>Sacoglossa</taxon>
        <taxon>Placobranchoidea</taxon>
        <taxon>Plakobranchidae</taxon>
        <taxon>Elysia</taxon>
    </lineage>
</organism>
<proteinExistence type="predicted"/>
<dbReference type="EMBL" id="JAWDGP010003996">
    <property type="protein sequence ID" value="KAK3768955.1"/>
    <property type="molecule type" value="Genomic_DNA"/>
</dbReference>